<accession>A0AAD8AQ63</accession>
<feature type="compositionally biased region" description="Low complexity" evidence="1">
    <location>
        <begin position="186"/>
        <end position="199"/>
    </location>
</feature>
<evidence type="ECO:0000313" key="2">
    <source>
        <dbReference type="EMBL" id="KAK0040437.1"/>
    </source>
</evidence>
<dbReference type="EMBL" id="JASAOG010000326">
    <property type="protein sequence ID" value="KAK0040437.1"/>
    <property type="molecule type" value="Genomic_DNA"/>
</dbReference>
<evidence type="ECO:0008006" key="4">
    <source>
        <dbReference type="Google" id="ProtNLM"/>
    </source>
</evidence>
<feature type="compositionally biased region" description="Basic residues" evidence="1">
    <location>
        <begin position="200"/>
        <end position="210"/>
    </location>
</feature>
<keyword evidence="3" id="KW-1185">Reference proteome</keyword>
<evidence type="ECO:0000313" key="3">
    <source>
        <dbReference type="Proteomes" id="UP001233172"/>
    </source>
</evidence>
<gene>
    <name evidence="2" type="ORF">Bpfe_030137</name>
</gene>
<feature type="region of interest" description="Disordered" evidence="1">
    <location>
        <begin position="143"/>
        <end position="210"/>
    </location>
</feature>
<comment type="caution">
    <text evidence="2">The sequence shown here is derived from an EMBL/GenBank/DDBJ whole genome shotgun (WGS) entry which is preliminary data.</text>
</comment>
<feature type="compositionally biased region" description="Basic residues" evidence="1">
    <location>
        <begin position="144"/>
        <end position="155"/>
    </location>
</feature>
<reference evidence="2" key="1">
    <citation type="journal article" date="2023" name="PLoS Negl. Trop. Dis.">
        <title>A genome sequence for Biomphalaria pfeifferi, the major vector snail for the human-infecting parasite Schistosoma mansoni.</title>
        <authorList>
            <person name="Bu L."/>
            <person name="Lu L."/>
            <person name="Laidemitt M.R."/>
            <person name="Zhang S.M."/>
            <person name="Mutuku M."/>
            <person name="Mkoji G."/>
            <person name="Steinauer M."/>
            <person name="Loker E.S."/>
        </authorList>
    </citation>
    <scope>NUCLEOTIDE SEQUENCE</scope>
    <source>
        <strain evidence="2">KasaAsao</strain>
    </source>
</reference>
<name>A0AAD8AQ63_BIOPF</name>
<dbReference type="AlphaFoldDB" id="A0AAD8AQ63"/>
<sequence length="210" mass="23700">MELSNLNINACRLRMSTAARRKPLRPPSQCPDFQDIKTSALHQDCNLNNVGVSEDEMSPELTLMLMVQLILIALQTLKNPKGSTLRDIRKILYRAGVIDETTDIRRAMIVALKYGLIARPVWAVKAGIYGIYVEGDGVPIFAGRKSRPKQRKHRKDTFPSKTEKKKTQKAIVLRRNNRQQRSNCVASRRAPSKPASASRGTKKRRVIPGR</sequence>
<reference evidence="2" key="2">
    <citation type="submission" date="2023-04" db="EMBL/GenBank/DDBJ databases">
        <authorList>
            <person name="Bu L."/>
            <person name="Lu L."/>
            <person name="Laidemitt M.R."/>
            <person name="Zhang S.M."/>
            <person name="Mutuku M."/>
            <person name="Mkoji G."/>
            <person name="Steinauer M."/>
            <person name="Loker E.S."/>
        </authorList>
    </citation>
    <scope>NUCLEOTIDE SEQUENCE</scope>
    <source>
        <strain evidence="2">KasaAsao</strain>
        <tissue evidence="2">Whole Snail</tissue>
    </source>
</reference>
<dbReference type="Proteomes" id="UP001233172">
    <property type="component" value="Unassembled WGS sequence"/>
</dbReference>
<organism evidence="2 3">
    <name type="scientific">Biomphalaria pfeifferi</name>
    <name type="common">Bloodfluke planorb</name>
    <name type="synonym">Freshwater snail</name>
    <dbReference type="NCBI Taxonomy" id="112525"/>
    <lineage>
        <taxon>Eukaryota</taxon>
        <taxon>Metazoa</taxon>
        <taxon>Spiralia</taxon>
        <taxon>Lophotrochozoa</taxon>
        <taxon>Mollusca</taxon>
        <taxon>Gastropoda</taxon>
        <taxon>Heterobranchia</taxon>
        <taxon>Euthyneura</taxon>
        <taxon>Panpulmonata</taxon>
        <taxon>Hygrophila</taxon>
        <taxon>Lymnaeoidea</taxon>
        <taxon>Planorbidae</taxon>
        <taxon>Biomphalaria</taxon>
    </lineage>
</organism>
<proteinExistence type="predicted"/>
<protein>
    <recommendedName>
        <fullName evidence="4">H15 domain-containing protein</fullName>
    </recommendedName>
</protein>
<evidence type="ECO:0000256" key="1">
    <source>
        <dbReference type="SAM" id="MobiDB-lite"/>
    </source>
</evidence>